<keyword evidence="1" id="KW-0547">Nucleotide-binding</keyword>
<dbReference type="InterPro" id="IPR027417">
    <property type="entry name" value="P-loop_NTPase"/>
</dbReference>
<proteinExistence type="predicted"/>
<dbReference type="Pfam" id="PF06745">
    <property type="entry name" value="ATPase"/>
    <property type="match status" value="1"/>
</dbReference>
<accession>A0A497JHZ4</accession>
<sequence length="256" mass="28792">MGEIISCKNCTHYIENVPYPGTGYCKKLGKIIVNPLKPPCDGLSFTPKAERSKIGLGASTIPSLSSGNVVKPSYSQPSIEQIPYGLSKIDYAPTGIRELDIALRGGFLRGKTYLVAGETGCGKTIFSIQFLINGVYHYNENGIYLAIDEPASHVVRGLMSFGWDVKDLIERKKLLFLDMRPHFRRLYLKDKDKRIDPKTLIKNIIKYIEKINAKRLVIDPIAPLMYGGQEDVLYAREFLREIVFELEKIGDVTTIM</sequence>
<dbReference type="PANTHER" id="PTHR43637:SF1">
    <property type="entry name" value="UPF0273 PROTEIN TM_0370"/>
    <property type="match status" value="1"/>
</dbReference>
<dbReference type="GO" id="GO:0005524">
    <property type="term" value="F:ATP binding"/>
    <property type="evidence" value="ECO:0007669"/>
    <property type="project" value="UniProtKB-KW"/>
</dbReference>
<evidence type="ECO:0000256" key="2">
    <source>
        <dbReference type="ARBA" id="ARBA00022840"/>
    </source>
</evidence>
<feature type="domain" description="KaiC" evidence="3">
    <location>
        <begin position="90"/>
        <end position="256"/>
    </location>
</feature>
<gene>
    <name evidence="4" type="ORF">DRO04_00735</name>
</gene>
<comment type="caution">
    <text evidence="4">The sequence shown here is derived from an EMBL/GenBank/DDBJ whole genome shotgun (WGS) entry which is preliminary data.</text>
</comment>
<dbReference type="Proteomes" id="UP000278031">
    <property type="component" value="Unassembled WGS sequence"/>
</dbReference>
<keyword evidence="2" id="KW-0067">ATP-binding</keyword>
<organism evidence="4 5">
    <name type="scientific">Candidatus Iainarchaeum sp</name>
    <dbReference type="NCBI Taxonomy" id="3101447"/>
    <lineage>
        <taxon>Archaea</taxon>
        <taxon>Candidatus Iainarchaeota</taxon>
        <taxon>Candidatus Iainarchaeia</taxon>
        <taxon>Candidatus Iainarchaeales</taxon>
        <taxon>Candidatus Iainarchaeaceae</taxon>
        <taxon>Candidatus Iainarchaeum</taxon>
    </lineage>
</organism>
<evidence type="ECO:0000256" key="1">
    <source>
        <dbReference type="ARBA" id="ARBA00022741"/>
    </source>
</evidence>
<evidence type="ECO:0000259" key="3">
    <source>
        <dbReference type="PROSITE" id="PS51146"/>
    </source>
</evidence>
<protein>
    <recommendedName>
        <fullName evidence="3">KaiC domain-containing protein</fullName>
    </recommendedName>
</protein>
<name>A0A497JHZ4_9ARCH</name>
<reference evidence="4 5" key="1">
    <citation type="submission" date="2018-06" db="EMBL/GenBank/DDBJ databases">
        <title>Extensive metabolic versatility and redundancy in microbially diverse, dynamic hydrothermal sediments.</title>
        <authorList>
            <person name="Dombrowski N."/>
            <person name="Teske A."/>
            <person name="Baker B.J."/>
        </authorList>
    </citation>
    <scope>NUCLEOTIDE SEQUENCE [LARGE SCALE GENOMIC DNA]</scope>
    <source>
        <strain evidence="4">B51_G17</strain>
    </source>
</reference>
<dbReference type="SUPFAM" id="SSF52540">
    <property type="entry name" value="P-loop containing nucleoside triphosphate hydrolases"/>
    <property type="match status" value="1"/>
</dbReference>
<dbReference type="InterPro" id="IPR014774">
    <property type="entry name" value="KaiC-like_dom"/>
</dbReference>
<dbReference type="EMBL" id="QMWP01000016">
    <property type="protein sequence ID" value="RLG71002.1"/>
    <property type="molecule type" value="Genomic_DNA"/>
</dbReference>
<evidence type="ECO:0000313" key="4">
    <source>
        <dbReference type="EMBL" id="RLG71002.1"/>
    </source>
</evidence>
<dbReference type="Gene3D" id="3.40.50.300">
    <property type="entry name" value="P-loop containing nucleotide triphosphate hydrolases"/>
    <property type="match status" value="1"/>
</dbReference>
<dbReference type="PANTHER" id="PTHR43637">
    <property type="entry name" value="UPF0273 PROTEIN TM_0370"/>
    <property type="match status" value="1"/>
</dbReference>
<evidence type="ECO:0000313" key="5">
    <source>
        <dbReference type="Proteomes" id="UP000278031"/>
    </source>
</evidence>
<dbReference type="AlphaFoldDB" id="A0A497JHZ4"/>
<feature type="non-terminal residue" evidence="4">
    <location>
        <position position="256"/>
    </location>
</feature>
<dbReference type="InterPro" id="IPR010624">
    <property type="entry name" value="KaiC_dom"/>
</dbReference>
<dbReference type="PROSITE" id="PS51146">
    <property type="entry name" value="KAIC"/>
    <property type="match status" value="1"/>
</dbReference>